<protein>
    <submittedName>
        <fullName evidence="2">G1/S-specific cyclin-D1</fullName>
    </submittedName>
</protein>
<keyword evidence="3" id="KW-1185">Reference proteome</keyword>
<dbReference type="EMBL" id="VSRR010000800">
    <property type="protein sequence ID" value="MPC19743.1"/>
    <property type="molecule type" value="Genomic_DNA"/>
</dbReference>
<feature type="region of interest" description="Disordered" evidence="1">
    <location>
        <begin position="317"/>
        <end position="348"/>
    </location>
</feature>
<reference evidence="2 3" key="1">
    <citation type="submission" date="2019-05" db="EMBL/GenBank/DDBJ databases">
        <title>Another draft genome of Portunus trituberculatus and its Hox gene families provides insights of decapod evolution.</title>
        <authorList>
            <person name="Jeong J.-H."/>
            <person name="Song I."/>
            <person name="Kim S."/>
            <person name="Choi T."/>
            <person name="Kim D."/>
            <person name="Ryu S."/>
            <person name="Kim W."/>
        </authorList>
    </citation>
    <scope>NUCLEOTIDE SEQUENCE [LARGE SCALE GENOMIC DNA]</scope>
    <source>
        <tissue evidence="2">Muscle</tissue>
    </source>
</reference>
<comment type="caution">
    <text evidence="2">The sequence shown here is derived from an EMBL/GenBank/DDBJ whole genome shotgun (WGS) entry which is preliminary data.</text>
</comment>
<accession>A0A5B7DEQ5</accession>
<organism evidence="2 3">
    <name type="scientific">Portunus trituberculatus</name>
    <name type="common">Swimming crab</name>
    <name type="synonym">Neptunus trituberculatus</name>
    <dbReference type="NCBI Taxonomy" id="210409"/>
    <lineage>
        <taxon>Eukaryota</taxon>
        <taxon>Metazoa</taxon>
        <taxon>Ecdysozoa</taxon>
        <taxon>Arthropoda</taxon>
        <taxon>Crustacea</taxon>
        <taxon>Multicrustacea</taxon>
        <taxon>Malacostraca</taxon>
        <taxon>Eumalacostraca</taxon>
        <taxon>Eucarida</taxon>
        <taxon>Decapoda</taxon>
        <taxon>Pleocyemata</taxon>
        <taxon>Brachyura</taxon>
        <taxon>Eubrachyura</taxon>
        <taxon>Portunoidea</taxon>
        <taxon>Portunidae</taxon>
        <taxon>Portuninae</taxon>
        <taxon>Portunus</taxon>
    </lineage>
</organism>
<evidence type="ECO:0000256" key="1">
    <source>
        <dbReference type="SAM" id="MobiDB-lite"/>
    </source>
</evidence>
<dbReference type="Proteomes" id="UP000324222">
    <property type="component" value="Unassembled WGS sequence"/>
</dbReference>
<proteinExistence type="predicted"/>
<evidence type="ECO:0000313" key="3">
    <source>
        <dbReference type="Proteomes" id="UP000324222"/>
    </source>
</evidence>
<gene>
    <name evidence="2" type="primary">ccnd1</name>
    <name evidence="2" type="ORF">E2C01_012668</name>
</gene>
<sequence length="399" mass="43024">MFSVCSSTAIPSRPVNLLHHMSSSFLKHEHQYLVGHYSGQQRIFLKLRFHLEFDLVFPLGLRVAPSVSSPAEPIPSQYLFTITSGGVFQQLSGVHGGGEAPGGKESWELLLVSKLGWDLAPITAFDFVDHLLCRVPFLGCDPAVTRKHATTFLALAVIGTRPAETRLGESSLSVGGVIDDRVRDEGMGRVGQLLHGGPPTVGGSRTCYHNLNTVPSSRDKIITSLVQGMLTLSGGRRRRRLKSCWPQADWLAARGPGFCNIEIVEPRDPFVLRDTHAYTVIHSPGEVAHSPLWTAGVKGTTAASTLRFSVGEEGLFSRGRGRGVDGRATQTTSSNRHHGPDRTLPLPSHSLLLPPLDSPCPSSQVVSAVFLSRVPSPPLPLAIRLLSPSSLSSPPLFQG</sequence>
<dbReference type="Gene3D" id="1.10.472.10">
    <property type="entry name" value="Cyclin-like"/>
    <property type="match status" value="2"/>
</dbReference>
<evidence type="ECO:0000313" key="2">
    <source>
        <dbReference type="EMBL" id="MPC19743.1"/>
    </source>
</evidence>
<dbReference type="AlphaFoldDB" id="A0A5B7DEQ5"/>
<name>A0A5B7DEQ5_PORTR</name>
<dbReference type="OrthoDB" id="306099at2759"/>